<feature type="transmembrane region" description="Helical" evidence="2">
    <location>
        <begin position="7"/>
        <end position="26"/>
    </location>
</feature>
<proteinExistence type="predicted"/>
<dbReference type="InterPro" id="IPR048493">
    <property type="entry name" value="DUF1980_N"/>
</dbReference>
<dbReference type="InterPro" id="IPR048447">
    <property type="entry name" value="DUF1980_C"/>
</dbReference>
<keyword evidence="2" id="KW-0812">Transmembrane</keyword>
<protein>
    <submittedName>
        <fullName evidence="5">TIGR03943 family protein</fullName>
    </submittedName>
</protein>
<dbReference type="GO" id="GO:0003697">
    <property type="term" value="F:single-stranded DNA binding"/>
    <property type="evidence" value="ECO:0007669"/>
    <property type="project" value="InterPro"/>
</dbReference>
<feature type="domain" description="DUF1980" evidence="4">
    <location>
        <begin position="125"/>
        <end position="248"/>
    </location>
</feature>
<dbReference type="InterPro" id="IPR015402">
    <property type="entry name" value="DUF1980"/>
</dbReference>
<evidence type="ECO:0000313" key="6">
    <source>
        <dbReference type="Proteomes" id="UP000694308"/>
    </source>
</evidence>
<organism evidence="5 6">
    <name type="scientific">Clostridium thailandense</name>
    <dbReference type="NCBI Taxonomy" id="2794346"/>
    <lineage>
        <taxon>Bacteria</taxon>
        <taxon>Bacillati</taxon>
        <taxon>Bacillota</taxon>
        <taxon>Clostridia</taxon>
        <taxon>Eubacteriales</taxon>
        <taxon>Clostridiaceae</taxon>
        <taxon>Clostridium</taxon>
    </lineage>
</organism>
<evidence type="ECO:0000313" key="5">
    <source>
        <dbReference type="EMBL" id="MBV7274384.1"/>
    </source>
</evidence>
<sequence length="253" mass="28848">MSDKRFNFNIGEFTWLILLFAISFYFYRLVHLGEISMFINPNMNKYVIFASVSLSILGIFQIPKILNTPEGKPKFGYLIFAIPVIIGFLVNPIGLTQGITEAKGVNFTQDSTAVSTKRIINNEIKNTNSEIIMNDKNYFAFLNAISEEPNKFKNYKINLTGFVYRDENIKDGRFIIARMLMICCAADAQTVGLLCDYKGQKFDKGTWVQVTGTLDTTYYDDNKQDSLIPLIKVKSVKKIEPPVSKYIYLNNTD</sequence>
<dbReference type="PANTHER" id="PTHR40047">
    <property type="entry name" value="UPF0703 PROTEIN YCGQ"/>
    <property type="match status" value="1"/>
</dbReference>
<dbReference type="InterPro" id="IPR052955">
    <property type="entry name" value="UPF0703_membrane_permease"/>
</dbReference>
<evidence type="ECO:0000259" key="3">
    <source>
        <dbReference type="Pfam" id="PF09323"/>
    </source>
</evidence>
<dbReference type="NCBIfam" id="TIGR03943">
    <property type="entry name" value="TIGR03943 family putative permease subunit"/>
    <property type="match status" value="1"/>
</dbReference>
<feature type="transmembrane region" description="Helical" evidence="2">
    <location>
        <begin position="75"/>
        <end position="95"/>
    </location>
</feature>
<feature type="domain" description="DUF1980" evidence="3">
    <location>
        <begin position="17"/>
        <end position="105"/>
    </location>
</feature>
<feature type="transmembrane region" description="Helical" evidence="2">
    <location>
        <begin position="46"/>
        <end position="63"/>
    </location>
</feature>
<keyword evidence="1" id="KW-0238">DNA-binding</keyword>
<gene>
    <name evidence="5" type="ORF">I6U48_15920</name>
</gene>
<keyword evidence="2" id="KW-0472">Membrane</keyword>
<dbReference type="AlphaFoldDB" id="A0A949X3D6"/>
<keyword evidence="2" id="KW-1133">Transmembrane helix</keyword>
<comment type="caution">
    <text evidence="5">The sequence shown here is derived from an EMBL/GenBank/DDBJ whole genome shotgun (WGS) entry which is preliminary data.</text>
</comment>
<dbReference type="Pfam" id="PF09323">
    <property type="entry name" value="DUF1980"/>
    <property type="match status" value="1"/>
</dbReference>
<name>A0A949X3D6_9CLOT</name>
<reference evidence="5" key="1">
    <citation type="submission" date="2020-12" db="EMBL/GenBank/DDBJ databases">
        <title>Clostridium thailandense sp. nov., a novel acetogenic bacterium isolated from peat land soil in Thailand.</title>
        <authorList>
            <person name="Chaikitkaew S."/>
            <person name="Birkeland N.K."/>
        </authorList>
    </citation>
    <scope>NUCLEOTIDE SEQUENCE</scope>
    <source>
        <strain evidence="5">PL3</strain>
    </source>
</reference>
<accession>A0A949X3D6</accession>
<dbReference type="Pfam" id="PF21537">
    <property type="entry name" value="DUF1980_C"/>
    <property type="match status" value="1"/>
</dbReference>
<evidence type="ECO:0000256" key="2">
    <source>
        <dbReference type="SAM" id="Phobius"/>
    </source>
</evidence>
<dbReference type="PROSITE" id="PS50935">
    <property type="entry name" value="SSB"/>
    <property type="match status" value="1"/>
</dbReference>
<evidence type="ECO:0000256" key="1">
    <source>
        <dbReference type="PROSITE-ProRule" id="PRU00252"/>
    </source>
</evidence>
<dbReference type="EMBL" id="JAEEGC010000076">
    <property type="protein sequence ID" value="MBV7274384.1"/>
    <property type="molecule type" value="Genomic_DNA"/>
</dbReference>
<dbReference type="InterPro" id="IPR000424">
    <property type="entry name" value="Primosome_PriB/ssb"/>
</dbReference>
<dbReference type="RefSeq" id="WP_218321451.1">
    <property type="nucleotide sequence ID" value="NZ_JAEEGC010000076.1"/>
</dbReference>
<evidence type="ECO:0000259" key="4">
    <source>
        <dbReference type="Pfam" id="PF21537"/>
    </source>
</evidence>
<dbReference type="PANTHER" id="PTHR40047:SF1">
    <property type="entry name" value="UPF0703 PROTEIN YCGQ"/>
    <property type="match status" value="1"/>
</dbReference>
<dbReference type="Proteomes" id="UP000694308">
    <property type="component" value="Unassembled WGS sequence"/>
</dbReference>
<keyword evidence="6" id="KW-1185">Reference proteome</keyword>